<reference evidence="2" key="1">
    <citation type="journal article" date="2020" name="Nature">
        <title>Giant virus diversity and host interactions through global metagenomics.</title>
        <authorList>
            <person name="Schulz F."/>
            <person name="Roux S."/>
            <person name="Paez-Espino D."/>
            <person name="Jungbluth S."/>
            <person name="Walsh D.A."/>
            <person name="Denef V.J."/>
            <person name="McMahon K.D."/>
            <person name="Konstantinidis K.T."/>
            <person name="Eloe-Fadrosh E.A."/>
            <person name="Kyrpides N.C."/>
            <person name="Woyke T."/>
        </authorList>
    </citation>
    <scope>NUCLEOTIDE SEQUENCE</scope>
    <source>
        <strain evidence="2">GVMAG-M-3300021473-15</strain>
    </source>
</reference>
<accession>A0A6C0CRE9</accession>
<dbReference type="AlphaFoldDB" id="A0A6C0CRE9"/>
<proteinExistence type="predicted"/>
<evidence type="ECO:0000313" key="2">
    <source>
        <dbReference type="EMBL" id="QHT06797.1"/>
    </source>
</evidence>
<evidence type="ECO:0000259" key="1">
    <source>
        <dbReference type="Pfam" id="PF10544"/>
    </source>
</evidence>
<feature type="domain" description="Bacteriophage T5 Orf172 DNA-binding" evidence="1">
    <location>
        <begin position="49"/>
        <end position="126"/>
    </location>
</feature>
<dbReference type="Pfam" id="PF10544">
    <property type="entry name" value="T5orf172"/>
    <property type="match status" value="1"/>
</dbReference>
<dbReference type="InterPro" id="IPR018306">
    <property type="entry name" value="Phage_T5_Orf172_DNA-bd"/>
</dbReference>
<name>A0A6C0CRE9_9ZZZZ</name>
<organism evidence="2">
    <name type="scientific">viral metagenome</name>
    <dbReference type="NCBI Taxonomy" id="1070528"/>
    <lineage>
        <taxon>unclassified sequences</taxon>
        <taxon>metagenomes</taxon>
        <taxon>organismal metagenomes</taxon>
    </lineage>
</organism>
<sequence length="440" mass="51562">MKYQLRYKEQSVENIQYELTSVKQELKQEKIHKNKILNRKFQNVQPCHTIYLYKNDVDDTSSTLFKIGKSKNISSREQLYNNLSKKGEMLYVQQCLNCDLTERVLHHLLDKYRVNSMQEWFDLPSRTFAIDMMKRVIDLLDTHIDTIDTTFLSLFDGVRSETPSSPLPQAKDDTPSPPLIPIYEHEKEIACPLPPPLSPPPPRVNPYDFDLFVQECCDVSSSDLYNKKSEFKQAHRVWSKCATRNVVLQLEKYLKQRFKSGIEYDNHIKRNVYRGIRLKELTYTPKHDPPLDYEAFVIETCRFGWHHRISYVDFFKKFVEWKNQNDVTSSFCLTLSYKKVIQHALENEFAAGRVHYSEDMSSTHLFGVWGIGMDFNNYGLKQEIRNCKKLYQCALDGTVIQIFDSASVASHVLNRPLSSISTAARFNTSYKNEYILKYET</sequence>
<protein>
    <recommendedName>
        <fullName evidence="1">Bacteriophage T5 Orf172 DNA-binding domain-containing protein</fullName>
    </recommendedName>
</protein>
<dbReference type="EMBL" id="MN739475">
    <property type="protein sequence ID" value="QHT06797.1"/>
    <property type="molecule type" value="Genomic_DNA"/>
</dbReference>